<dbReference type="Proteomes" id="UP000028582">
    <property type="component" value="Unassembled WGS sequence"/>
</dbReference>
<dbReference type="AlphaFoldDB" id="A0A081ASI8"/>
<evidence type="ECO:0000256" key="1">
    <source>
        <dbReference type="SAM" id="MobiDB-lite"/>
    </source>
</evidence>
<comment type="caution">
    <text evidence="2">The sequence shown here is derived from an EMBL/GenBank/DDBJ whole genome shotgun (WGS) entry which is preliminary data.</text>
</comment>
<dbReference type="EMBL" id="ANJA01000788">
    <property type="protein sequence ID" value="ETO81849.1"/>
    <property type="molecule type" value="Genomic_DNA"/>
</dbReference>
<feature type="region of interest" description="Disordered" evidence="1">
    <location>
        <begin position="25"/>
        <end position="48"/>
    </location>
</feature>
<proteinExistence type="predicted"/>
<organism evidence="2 3">
    <name type="scientific">Phytophthora nicotianae P1976</name>
    <dbReference type="NCBI Taxonomy" id="1317066"/>
    <lineage>
        <taxon>Eukaryota</taxon>
        <taxon>Sar</taxon>
        <taxon>Stramenopiles</taxon>
        <taxon>Oomycota</taxon>
        <taxon>Peronosporomycetes</taxon>
        <taxon>Peronosporales</taxon>
        <taxon>Peronosporaceae</taxon>
        <taxon>Phytophthora</taxon>
    </lineage>
</organism>
<name>A0A081ASI8_PHYNI</name>
<accession>A0A081ASI8</accession>
<evidence type="ECO:0000313" key="3">
    <source>
        <dbReference type="Proteomes" id="UP000028582"/>
    </source>
</evidence>
<reference evidence="2 3" key="1">
    <citation type="submission" date="2013-11" db="EMBL/GenBank/DDBJ databases">
        <title>The Genome Sequence of Phytophthora parasitica P1976.</title>
        <authorList>
            <consortium name="The Broad Institute Genomics Platform"/>
            <person name="Russ C."/>
            <person name="Tyler B."/>
            <person name="Panabieres F."/>
            <person name="Shan W."/>
            <person name="Tripathy S."/>
            <person name="Grunwald N."/>
            <person name="Machado M."/>
            <person name="Johnson C.S."/>
            <person name="Walker B."/>
            <person name="Young S."/>
            <person name="Zeng Q."/>
            <person name="Gargeya S."/>
            <person name="Fitzgerald M."/>
            <person name="Haas B."/>
            <person name="Abouelleil A."/>
            <person name="Allen A.W."/>
            <person name="Alvarado L."/>
            <person name="Arachchi H.M."/>
            <person name="Berlin A.M."/>
            <person name="Chapman S.B."/>
            <person name="Gainer-Dewar J."/>
            <person name="Goldberg J."/>
            <person name="Griggs A."/>
            <person name="Gujja S."/>
            <person name="Hansen M."/>
            <person name="Howarth C."/>
            <person name="Imamovic A."/>
            <person name="Ireland A."/>
            <person name="Larimer J."/>
            <person name="McCowan C."/>
            <person name="Murphy C."/>
            <person name="Pearson M."/>
            <person name="Poon T.W."/>
            <person name="Priest M."/>
            <person name="Roberts A."/>
            <person name="Saif S."/>
            <person name="Shea T."/>
            <person name="Sisk P."/>
            <person name="Sykes S."/>
            <person name="Wortman J."/>
            <person name="Nusbaum C."/>
            <person name="Birren B."/>
        </authorList>
    </citation>
    <scope>NUCLEOTIDE SEQUENCE [LARGE SCALE GENOMIC DNA]</scope>
    <source>
        <strain evidence="2 3">P1976</strain>
    </source>
</reference>
<evidence type="ECO:0000313" key="2">
    <source>
        <dbReference type="EMBL" id="ETO81849.1"/>
    </source>
</evidence>
<protein>
    <submittedName>
        <fullName evidence="2">Uncharacterized protein</fullName>
    </submittedName>
</protein>
<sequence length="48" mass="5289">MIKFVAAPHFNVSAMMFAVDVLSPPIHKKPMSSRSWAAGSSDKSKREL</sequence>
<gene>
    <name evidence="2" type="ORF">F444_03919</name>
</gene>